<dbReference type="SUPFAM" id="SSF46785">
    <property type="entry name" value="Winged helix' DNA-binding domain"/>
    <property type="match status" value="1"/>
</dbReference>
<accession>A0A5C5YVL1</accession>
<dbReference type="InterPro" id="IPR036388">
    <property type="entry name" value="WH-like_DNA-bd_sf"/>
</dbReference>
<comment type="caution">
    <text evidence="1">The sequence shown here is derived from an EMBL/GenBank/DDBJ whole genome shotgun (WGS) entry which is preliminary data.</text>
</comment>
<dbReference type="GO" id="GO:0005829">
    <property type="term" value="C:cytosol"/>
    <property type="evidence" value="ECO:0007669"/>
    <property type="project" value="TreeGrafter"/>
</dbReference>
<dbReference type="GO" id="GO:0003700">
    <property type="term" value="F:DNA-binding transcription factor activity"/>
    <property type="evidence" value="ECO:0007669"/>
    <property type="project" value="TreeGrafter"/>
</dbReference>
<dbReference type="NCBIfam" id="TIGR00738">
    <property type="entry name" value="rrf2_super"/>
    <property type="match status" value="1"/>
</dbReference>
<dbReference type="OrthoDB" id="9800519at2"/>
<sequence length="150" mass="16271">MKLLSEACDYGLRAVIWMAQRPRNPHKVKEIAQGIKAAPGYLIKVLQELTKAGILSAHRGSHGGFMLRADPAVLTALDVINAIDPLERIEACPVDIESHVDGLCPMHKCIDDAMGTIEDTFRKTTIAEVLKSFSDSQSEALCKVLGPSSC</sequence>
<dbReference type="Proteomes" id="UP000315010">
    <property type="component" value="Unassembled WGS sequence"/>
</dbReference>
<evidence type="ECO:0000313" key="2">
    <source>
        <dbReference type="Proteomes" id="UP000315010"/>
    </source>
</evidence>
<dbReference type="InterPro" id="IPR036390">
    <property type="entry name" value="WH_DNA-bd_sf"/>
</dbReference>
<proteinExistence type="predicted"/>
<protein>
    <submittedName>
        <fullName evidence="1">HTH-type transcriptional regulator CymR</fullName>
    </submittedName>
</protein>
<dbReference type="PANTHER" id="PTHR33221:SF13">
    <property type="entry name" value="TRANSCRIPTIONAL REGULATOR-RELATED"/>
    <property type="match status" value="1"/>
</dbReference>
<name>A0A5C5YVL1_9BACT</name>
<dbReference type="AlphaFoldDB" id="A0A5C5YVL1"/>
<dbReference type="PROSITE" id="PS51197">
    <property type="entry name" value="HTH_RRF2_2"/>
    <property type="match status" value="1"/>
</dbReference>
<evidence type="ECO:0000313" key="1">
    <source>
        <dbReference type="EMBL" id="TWT79064.1"/>
    </source>
</evidence>
<dbReference type="EMBL" id="SJPJ01000001">
    <property type="protein sequence ID" value="TWT79064.1"/>
    <property type="molecule type" value="Genomic_DNA"/>
</dbReference>
<dbReference type="Pfam" id="PF02082">
    <property type="entry name" value="Rrf2"/>
    <property type="match status" value="1"/>
</dbReference>
<dbReference type="RefSeq" id="WP_146394304.1">
    <property type="nucleotide sequence ID" value="NZ_SJPJ01000001.1"/>
</dbReference>
<keyword evidence="2" id="KW-1185">Reference proteome</keyword>
<dbReference type="InterPro" id="IPR000944">
    <property type="entry name" value="Tscrpt_reg_Rrf2"/>
</dbReference>
<dbReference type="PANTHER" id="PTHR33221">
    <property type="entry name" value="WINGED HELIX-TURN-HELIX TRANSCRIPTIONAL REGULATOR, RRF2 FAMILY"/>
    <property type="match status" value="1"/>
</dbReference>
<dbReference type="PROSITE" id="PS01332">
    <property type="entry name" value="HTH_RRF2_1"/>
    <property type="match status" value="1"/>
</dbReference>
<reference evidence="1 2" key="1">
    <citation type="submission" date="2019-02" db="EMBL/GenBank/DDBJ databases">
        <title>Deep-cultivation of Planctomycetes and their phenomic and genomic characterization uncovers novel biology.</title>
        <authorList>
            <person name="Wiegand S."/>
            <person name="Jogler M."/>
            <person name="Boedeker C."/>
            <person name="Pinto D."/>
            <person name="Vollmers J."/>
            <person name="Rivas-Marin E."/>
            <person name="Kohn T."/>
            <person name="Peeters S.H."/>
            <person name="Heuer A."/>
            <person name="Rast P."/>
            <person name="Oberbeckmann S."/>
            <person name="Bunk B."/>
            <person name="Jeske O."/>
            <person name="Meyerdierks A."/>
            <person name="Storesund J.E."/>
            <person name="Kallscheuer N."/>
            <person name="Luecker S."/>
            <person name="Lage O.M."/>
            <person name="Pohl T."/>
            <person name="Merkel B.J."/>
            <person name="Hornburger P."/>
            <person name="Mueller R.-W."/>
            <person name="Bruemmer F."/>
            <person name="Labrenz M."/>
            <person name="Spormann A.M."/>
            <person name="Op Den Camp H."/>
            <person name="Overmann J."/>
            <person name="Amann R."/>
            <person name="Jetten M.S.M."/>
            <person name="Mascher T."/>
            <person name="Medema M.H."/>
            <person name="Devos D.P."/>
            <person name="Kaster A.-K."/>
            <person name="Ovreas L."/>
            <person name="Rohde M."/>
            <person name="Galperin M.Y."/>
            <person name="Jogler C."/>
        </authorList>
    </citation>
    <scope>NUCLEOTIDE SEQUENCE [LARGE SCALE GENOMIC DNA]</scope>
    <source>
        <strain evidence="1 2">CA13</strain>
    </source>
</reference>
<dbReference type="InterPro" id="IPR030489">
    <property type="entry name" value="TR_Rrf2-type_CS"/>
</dbReference>
<organism evidence="1 2">
    <name type="scientific">Novipirellula herctigrandis</name>
    <dbReference type="NCBI Taxonomy" id="2527986"/>
    <lineage>
        <taxon>Bacteria</taxon>
        <taxon>Pseudomonadati</taxon>
        <taxon>Planctomycetota</taxon>
        <taxon>Planctomycetia</taxon>
        <taxon>Pirellulales</taxon>
        <taxon>Pirellulaceae</taxon>
        <taxon>Novipirellula</taxon>
    </lineage>
</organism>
<gene>
    <name evidence="1" type="primary">cymR_1</name>
    <name evidence="1" type="ORF">CA13_04610</name>
</gene>
<dbReference type="Gene3D" id="1.10.10.10">
    <property type="entry name" value="Winged helix-like DNA-binding domain superfamily/Winged helix DNA-binding domain"/>
    <property type="match status" value="1"/>
</dbReference>